<accession>A0A1Y2IEZ0</accession>
<dbReference type="AlphaFoldDB" id="A0A1Y2IEZ0"/>
<sequence length="162" mass="18069">MDAAPPGMSPRQDQDSRSRTWVNTGERPECKRTSIFRFRRSERASTVAVSFGMYVRTRTAVLCSVVYRAILKARPQGPRTNCMSGMSRRDRQRPPHMYTSPHLPRRRRPSCTPLHKSCPVHSVFCITGGVRGPPFAALQGARVPRPAGGVHAAREQVPMCAV</sequence>
<keyword evidence="3" id="KW-1185">Reference proteome</keyword>
<reference evidence="2 3" key="1">
    <citation type="journal article" date="2015" name="Biotechnol. Biofuels">
        <title>Enhanced degradation of softwood versus hardwood by the white-rot fungus Pycnoporus coccineus.</title>
        <authorList>
            <person name="Couturier M."/>
            <person name="Navarro D."/>
            <person name="Chevret D."/>
            <person name="Henrissat B."/>
            <person name="Piumi F."/>
            <person name="Ruiz-Duenas F.J."/>
            <person name="Martinez A.T."/>
            <person name="Grigoriev I.V."/>
            <person name="Riley R."/>
            <person name="Lipzen A."/>
            <person name="Berrin J.G."/>
            <person name="Master E.R."/>
            <person name="Rosso M.N."/>
        </authorList>
    </citation>
    <scope>NUCLEOTIDE SEQUENCE [LARGE SCALE GENOMIC DNA]</scope>
    <source>
        <strain evidence="2 3">BRFM310</strain>
    </source>
</reference>
<organism evidence="2 3">
    <name type="scientific">Trametes coccinea (strain BRFM310)</name>
    <name type="common">Pycnoporus coccineus</name>
    <dbReference type="NCBI Taxonomy" id="1353009"/>
    <lineage>
        <taxon>Eukaryota</taxon>
        <taxon>Fungi</taxon>
        <taxon>Dikarya</taxon>
        <taxon>Basidiomycota</taxon>
        <taxon>Agaricomycotina</taxon>
        <taxon>Agaricomycetes</taxon>
        <taxon>Polyporales</taxon>
        <taxon>Polyporaceae</taxon>
        <taxon>Trametes</taxon>
    </lineage>
</organism>
<evidence type="ECO:0000313" key="3">
    <source>
        <dbReference type="Proteomes" id="UP000193067"/>
    </source>
</evidence>
<evidence type="ECO:0000256" key="1">
    <source>
        <dbReference type="SAM" id="MobiDB-lite"/>
    </source>
</evidence>
<dbReference type="Proteomes" id="UP000193067">
    <property type="component" value="Unassembled WGS sequence"/>
</dbReference>
<feature type="region of interest" description="Disordered" evidence="1">
    <location>
        <begin position="1"/>
        <end position="26"/>
    </location>
</feature>
<protein>
    <submittedName>
        <fullName evidence="2">Uncharacterized protein</fullName>
    </submittedName>
</protein>
<gene>
    <name evidence="2" type="ORF">PYCCODRAFT_747888</name>
</gene>
<dbReference type="EMBL" id="KZ084124">
    <property type="protein sequence ID" value="OSC99759.1"/>
    <property type="molecule type" value="Genomic_DNA"/>
</dbReference>
<feature type="region of interest" description="Disordered" evidence="1">
    <location>
        <begin position="78"/>
        <end position="108"/>
    </location>
</feature>
<name>A0A1Y2IEZ0_TRAC3</name>
<evidence type="ECO:0000313" key="2">
    <source>
        <dbReference type="EMBL" id="OSC99759.1"/>
    </source>
</evidence>
<proteinExistence type="predicted"/>